<reference evidence="5 6" key="1">
    <citation type="submission" date="2021-12" db="EMBL/GenBank/DDBJ databases">
        <title>High titer production of polyol ester of fatty acids by Rhodotorula paludigena BS15 towards product separation-free biomass refinery.</title>
        <authorList>
            <person name="Mano J."/>
            <person name="Ono H."/>
            <person name="Tanaka T."/>
            <person name="Naito K."/>
            <person name="Sushida H."/>
            <person name="Ike M."/>
            <person name="Tokuyasu K."/>
            <person name="Kitaoka M."/>
        </authorList>
    </citation>
    <scope>NUCLEOTIDE SEQUENCE [LARGE SCALE GENOMIC DNA]</scope>
    <source>
        <strain evidence="5 6">BS15</strain>
    </source>
</reference>
<organism evidence="5 6">
    <name type="scientific">Rhodotorula paludigena</name>
    <dbReference type="NCBI Taxonomy" id="86838"/>
    <lineage>
        <taxon>Eukaryota</taxon>
        <taxon>Fungi</taxon>
        <taxon>Dikarya</taxon>
        <taxon>Basidiomycota</taxon>
        <taxon>Pucciniomycotina</taxon>
        <taxon>Microbotryomycetes</taxon>
        <taxon>Sporidiobolales</taxon>
        <taxon>Sporidiobolaceae</taxon>
        <taxon>Rhodotorula</taxon>
    </lineage>
</organism>
<dbReference type="EMBL" id="BQKY01000013">
    <property type="protein sequence ID" value="GJN93332.1"/>
    <property type="molecule type" value="Genomic_DNA"/>
</dbReference>
<feature type="coiled-coil region" evidence="4">
    <location>
        <begin position="15"/>
        <end position="42"/>
    </location>
</feature>
<dbReference type="Gene3D" id="1.20.58.90">
    <property type="match status" value="1"/>
</dbReference>
<dbReference type="AlphaFoldDB" id="A0AAV5GV19"/>
<gene>
    <name evidence="5" type="ORF">Rhopal_006385-T1</name>
</gene>
<evidence type="ECO:0000313" key="6">
    <source>
        <dbReference type="Proteomes" id="UP001342314"/>
    </source>
</evidence>
<name>A0AAV5GV19_9BASI</name>
<comment type="caution">
    <text evidence="5">The sequence shown here is derived from an EMBL/GenBank/DDBJ whole genome shotgun (WGS) entry which is preliminary data.</text>
</comment>
<keyword evidence="6" id="KW-1185">Reference proteome</keyword>
<evidence type="ECO:0000256" key="4">
    <source>
        <dbReference type="SAM" id="Coils"/>
    </source>
</evidence>
<dbReference type="Proteomes" id="UP001342314">
    <property type="component" value="Unassembled WGS sequence"/>
</dbReference>
<dbReference type="GO" id="GO:0048487">
    <property type="term" value="F:beta-tubulin binding"/>
    <property type="evidence" value="ECO:0007669"/>
    <property type="project" value="InterPro"/>
</dbReference>
<comment type="subcellular location">
    <subcellularLocation>
        <location evidence="3">Cytoplasm</location>
        <location evidence="3">Cytoskeleton</location>
    </subcellularLocation>
</comment>
<dbReference type="InterPro" id="IPR004226">
    <property type="entry name" value="TBCA"/>
</dbReference>
<dbReference type="PANTHER" id="PTHR21500:SF0">
    <property type="entry name" value="TUBULIN-SPECIFIC CHAPERONE A"/>
    <property type="match status" value="1"/>
</dbReference>
<proteinExistence type="inferred from homology"/>
<evidence type="ECO:0000256" key="2">
    <source>
        <dbReference type="ARBA" id="ARBA00023186"/>
    </source>
</evidence>
<dbReference type="GO" id="GO:0007023">
    <property type="term" value="P:post-chaperonin tubulin folding pathway"/>
    <property type="evidence" value="ECO:0007669"/>
    <property type="project" value="UniProtKB-UniRule"/>
</dbReference>
<keyword evidence="3" id="KW-0206">Cytoskeleton</keyword>
<dbReference type="GO" id="GO:0005829">
    <property type="term" value="C:cytosol"/>
    <property type="evidence" value="ECO:0007669"/>
    <property type="project" value="TreeGrafter"/>
</dbReference>
<dbReference type="SUPFAM" id="SSF46988">
    <property type="entry name" value="Tubulin chaperone cofactor A"/>
    <property type="match status" value="1"/>
</dbReference>
<keyword evidence="3" id="KW-0493">Microtubule</keyword>
<keyword evidence="3" id="KW-0963">Cytoplasm</keyword>
<sequence>MSSQTRQLTIHTGVVNRLAKELKSYIAEADKQKERVAQMEDNHDDEYEIRQQRRVLAESEQMIPDSQKRLAKAITDLDDLVASAEDELSATDEYKKAQDALTAAREQTGES</sequence>
<keyword evidence="4" id="KW-0175">Coiled coil</keyword>
<dbReference type="PANTHER" id="PTHR21500">
    <property type="entry name" value="TUBULIN-SPECIFIC CHAPERONE A"/>
    <property type="match status" value="1"/>
</dbReference>
<comment type="similarity">
    <text evidence="1 3">Belongs to the TBCA family.</text>
</comment>
<dbReference type="GO" id="GO:0007021">
    <property type="term" value="P:tubulin complex assembly"/>
    <property type="evidence" value="ECO:0007669"/>
    <property type="project" value="UniProtKB-UniRule"/>
</dbReference>
<dbReference type="Pfam" id="PF02970">
    <property type="entry name" value="TBCA"/>
    <property type="match status" value="1"/>
</dbReference>
<dbReference type="GO" id="GO:0005874">
    <property type="term" value="C:microtubule"/>
    <property type="evidence" value="ECO:0007669"/>
    <property type="project" value="UniProtKB-KW"/>
</dbReference>
<comment type="subunit">
    <text evidence="3">Supercomplex made of cofactors A to E. Cofactors A and D function by capturing and stabilizing tubulin in a quasi-native conformation. Cofactor E binds to the cofactor D-tubulin complex; interaction with cofactor C then causes the release of tubulin polypeptides that are committed to the native state.</text>
</comment>
<evidence type="ECO:0000256" key="3">
    <source>
        <dbReference type="RuleBase" id="RU364030"/>
    </source>
</evidence>
<accession>A0AAV5GV19</accession>
<protein>
    <recommendedName>
        <fullName evidence="3">Tubulin-specific chaperone A</fullName>
    </recommendedName>
</protein>
<keyword evidence="2 3" id="KW-0143">Chaperone</keyword>
<evidence type="ECO:0000313" key="5">
    <source>
        <dbReference type="EMBL" id="GJN93332.1"/>
    </source>
</evidence>
<evidence type="ECO:0000256" key="1">
    <source>
        <dbReference type="ARBA" id="ARBA00006806"/>
    </source>
</evidence>
<dbReference type="InterPro" id="IPR036126">
    <property type="entry name" value="TBCA_sf"/>
</dbReference>